<evidence type="ECO:0000313" key="14">
    <source>
        <dbReference type="Proteomes" id="UP000271227"/>
    </source>
</evidence>
<comment type="function">
    <text evidence="9 10">The RecF protein is involved in DNA metabolism; it is required for DNA replication and normal SOS inducibility. RecF binds preferentially to single-stranded, linear DNA. It also seems to bind ATP.</text>
</comment>
<name>A0A3M0CC76_9PROT</name>
<dbReference type="Gene3D" id="1.20.1050.90">
    <property type="entry name" value="RecF/RecN/SMC, N-terminal domain"/>
    <property type="match status" value="1"/>
</dbReference>
<dbReference type="InterPro" id="IPR018078">
    <property type="entry name" value="DNA-binding_RecF_CS"/>
</dbReference>
<dbReference type="NCBIfam" id="TIGR00611">
    <property type="entry name" value="recf"/>
    <property type="match status" value="1"/>
</dbReference>
<dbReference type="Pfam" id="PF02463">
    <property type="entry name" value="SMC_N"/>
    <property type="match status" value="1"/>
</dbReference>
<dbReference type="GO" id="GO:0005737">
    <property type="term" value="C:cytoplasm"/>
    <property type="evidence" value="ECO:0007669"/>
    <property type="project" value="UniProtKB-SubCell"/>
</dbReference>
<feature type="region of interest" description="Disordered" evidence="11">
    <location>
        <begin position="135"/>
        <end position="155"/>
    </location>
</feature>
<accession>A0A3M0CC76</accession>
<dbReference type="InterPro" id="IPR042174">
    <property type="entry name" value="RecF_2"/>
</dbReference>
<dbReference type="HAMAP" id="MF_00365">
    <property type="entry name" value="RecF"/>
    <property type="match status" value="1"/>
</dbReference>
<keyword evidence="14" id="KW-1185">Reference proteome</keyword>
<dbReference type="FunCoup" id="A0A3M0CC76">
    <property type="interactions" value="203"/>
</dbReference>
<keyword evidence="9 10" id="KW-0742">SOS response</keyword>
<dbReference type="GO" id="GO:0009432">
    <property type="term" value="P:SOS response"/>
    <property type="evidence" value="ECO:0007669"/>
    <property type="project" value="UniProtKB-UniRule"/>
</dbReference>
<keyword evidence="9 10" id="KW-0234">DNA repair</keyword>
<feature type="binding site" evidence="9">
    <location>
        <begin position="63"/>
        <end position="70"/>
    </location>
    <ligand>
        <name>ATP</name>
        <dbReference type="ChEBI" id="CHEBI:30616"/>
    </ligand>
</feature>
<dbReference type="Gene3D" id="3.40.50.300">
    <property type="entry name" value="P-loop containing nucleotide triphosphate hydrolases"/>
    <property type="match status" value="1"/>
</dbReference>
<evidence type="ECO:0000256" key="2">
    <source>
        <dbReference type="ARBA" id="ARBA00008016"/>
    </source>
</evidence>
<gene>
    <name evidence="9" type="primary">recF</name>
    <name evidence="13" type="ORF">BXY39_3821</name>
</gene>
<keyword evidence="7 9" id="KW-0067">ATP-binding</keyword>
<evidence type="ECO:0000256" key="8">
    <source>
        <dbReference type="ARBA" id="ARBA00023125"/>
    </source>
</evidence>
<dbReference type="InterPro" id="IPR001238">
    <property type="entry name" value="DNA-binding_RecF"/>
</dbReference>
<dbReference type="GO" id="GO:0005524">
    <property type="term" value="F:ATP binding"/>
    <property type="evidence" value="ECO:0007669"/>
    <property type="project" value="UniProtKB-UniRule"/>
</dbReference>
<keyword evidence="5 9" id="KW-0235">DNA replication</keyword>
<reference evidence="13 14" key="1">
    <citation type="submission" date="2018-10" db="EMBL/GenBank/DDBJ databases">
        <title>Genomic Encyclopedia of Archaeal and Bacterial Type Strains, Phase II (KMG-II): from individual species to whole genera.</title>
        <authorList>
            <person name="Goeker M."/>
        </authorList>
    </citation>
    <scope>NUCLEOTIDE SEQUENCE [LARGE SCALE GENOMIC DNA]</scope>
    <source>
        <strain evidence="13 14">DSM 25217</strain>
    </source>
</reference>
<keyword evidence="6 9" id="KW-0547">Nucleotide-binding</keyword>
<evidence type="ECO:0000256" key="3">
    <source>
        <dbReference type="ARBA" id="ARBA00020170"/>
    </source>
</evidence>
<dbReference type="InterPro" id="IPR027417">
    <property type="entry name" value="P-loop_NTPase"/>
</dbReference>
<comment type="caution">
    <text evidence="13">The sequence shown here is derived from an EMBL/GenBank/DDBJ whole genome shotgun (WGS) entry which is preliminary data.</text>
</comment>
<dbReference type="GO" id="GO:0006302">
    <property type="term" value="P:double-strand break repair"/>
    <property type="evidence" value="ECO:0007669"/>
    <property type="project" value="TreeGrafter"/>
</dbReference>
<dbReference type="PROSITE" id="PS00618">
    <property type="entry name" value="RECF_2"/>
    <property type="match status" value="1"/>
</dbReference>
<evidence type="ECO:0000256" key="9">
    <source>
        <dbReference type="HAMAP-Rule" id="MF_00365"/>
    </source>
</evidence>
<evidence type="ECO:0000256" key="4">
    <source>
        <dbReference type="ARBA" id="ARBA00022490"/>
    </source>
</evidence>
<dbReference type="GO" id="GO:0000731">
    <property type="term" value="P:DNA synthesis involved in DNA repair"/>
    <property type="evidence" value="ECO:0007669"/>
    <property type="project" value="TreeGrafter"/>
</dbReference>
<dbReference type="EMBL" id="REFR01000017">
    <property type="protein sequence ID" value="RMB00633.1"/>
    <property type="molecule type" value="Genomic_DNA"/>
</dbReference>
<feature type="domain" description="RecF/RecN/SMC N-terminal" evidence="12">
    <location>
        <begin position="34"/>
        <end position="433"/>
    </location>
</feature>
<proteinExistence type="inferred from homology"/>
<dbReference type="PANTHER" id="PTHR32182">
    <property type="entry name" value="DNA REPLICATION AND REPAIR PROTEIN RECF"/>
    <property type="match status" value="1"/>
</dbReference>
<evidence type="ECO:0000313" key="13">
    <source>
        <dbReference type="EMBL" id="RMB00633.1"/>
    </source>
</evidence>
<protein>
    <recommendedName>
        <fullName evidence="3 9">DNA replication and repair protein RecF</fullName>
    </recommendedName>
</protein>
<dbReference type="GO" id="GO:0003697">
    <property type="term" value="F:single-stranded DNA binding"/>
    <property type="evidence" value="ECO:0007669"/>
    <property type="project" value="UniProtKB-UniRule"/>
</dbReference>
<comment type="similarity">
    <text evidence="2 9 10">Belongs to the RecF family.</text>
</comment>
<dbReference type="Proteomes" id="UP000271227">
    <property type="component" value="Unassembled WGS sequence"/>
</dbReference>
<dbReference type="PROSITE" id="PS00617">
    <property type="entry name" value="RECF_1"/>
    <property type="match status" value="1"/>
</dbReference>
<evidence type="ECO:0000256" key="11">
    <source>
        <dbReference type="SAM" id="MobiDB-lite"/>
    </source>
</evidence>
<dbReference type="InterPro" id="IPR003395">
    <property type="entry name" value="RecF/RecN/SMC_N"/>
</dbReference>
<keyword evidence="8 9" id="KW-0238">DNA-binding</keyword>
<evidence type="ECO:0000256" key="5">
    <source>
        <dbReference type="ARBA" id="ARBA00022705"/>
    </source>
</evidence>
<evidence type="ECO:0000259" key="12">
    <source>
        <dbReference type="Pfam" id="PF02463"/>
    </source>
</evidence>
<dbReference type="InParanoid" id="A0A3M0CC76"/>
<evidence type="ECO:0000256" key="10">
    <source>
        <dbReference type="RuleBase" id="RU000578"/>
    </source>
</evidence>
<dbReference type="GO" id="GO:0006260">
    <property type="term" value="P:DNA replication"/>
    <property type="evidence" value="ECO:0007669"/>
    <property type="project" value="UniProtKB-UniRule"/>
</dbReference>
<keyword evidence="9 10" id="KW-0227">DNA damage</keyword>
<organism evidence="13 14">
    <name type="scientific">Eilatimonas milleporae</name>
    <dbReference type="NCBI Taxonomy" id="911205"/>
    <lineage>
        <taxon>Bacteria</taxon>
        <taxon>Pseudomonadati</taxon>
        <taxon>Pseudomonadota</taxon>
        <taxon>Alphaproteobacteria</taxon>
        <taxon>Kordiimonadales</taxon>
        <taxon>Kordiimonadaceae</taxon>
        <taxon>Eilatimonas</taxon>
    </lineage>
</organism>
<evidence type="ECO:0000256" key="7">
    <source>
        <dbReference type="ARBA" id="ARBA00022840"/>
    </source>
</evidence>
<dbReference type="RefSeq" id="WP_211332349.1">
    <property type="nucleotide sequence ID" value="NZ_REFR01000017.1"/>
</dbReference>
<dbReference type="PANTHER" id="PTHR32182:SF0">
    <property type="entry name" value="DNA REPLICATION AND REPAIR PROTEIN RECF"/>
    <property type="match status" value="1"/>
</dbReference>
<evidence type="ECO:0000256" key="6">
    <source>
        <dbReference type="ARBA" id="ARBA00022741"/>
    </source>
</evidence>
<dbReference type="AlphaFoldDB" id="A0A3M0CC76"/>
<dbReference type="SUPFAM" id="SSF52540">
    <property type="entry name" value="P-loop containing nucleoside triphosphate hydrolases"/>
    <property type="match status" value="1"/>
</dbReference>
<sequence>MVTVSDTRDFIPMSDAGIADAGVEASERGPAVRIETLRLNRFRSYGDARITVPTWARLVVLTGPNGAGKTNVLEAISYLAPGRGLRGASMVDVVHRQGGDADRGDADWGDADWGDIGTWAVSATLSVAGESIRAGTGWTTPEKRGSGGSGRRQVRIDGQTYPSSAALGEHWTVSWLTPQMDRLFIEGPSARRRFLDRMVIGLHPDHARQVAAYERAMRERNRLLAGGAAADPRWLAALEARLAEHGVAIAVARVDFVAQLAGQLSGHLAEDDRDGSGQDSAFPQAALAIDGWLEGVLADGMAATDAETMMAARLETLRGEDAAKGRTGAGVHKSDLVVTHLGKAMPAGQCSTGEQKALLIALTLANCRLQTALKGRAPILLLDEVAAHLDATRREALFANLARLGGQCWITGTDRALFEDMAPGTALFEVKTGIVTAVSADVAGTTKKTEGKED</sequence>
<evidence type="ECO:0000256" key="1">
    <source>
        <dbReference type="ARBA" id="ARBA00004496"/>
    </source>
</evidence>
<comment type="subcellular location">
    <subcellularLocation>
        <location evidence="1 9 10">Cytoplasm</location>
    </subcellularLocation>
</comment>
<keyword evidence="4 9" id="KW-0963">Cytoplasm</keyword>